<name>D2REV5_ARCPA</name>
<dbReference type="HOGENOM" id="CLU_2662117_0_0_2"/>
<proteinExistence type="predicted"/>
<dbReference type="AlphaFoldDB" id="D2REV5"/>
<sequence>MFERIKRKIKPTVRKVDKEIPFRVKRIDDHIPKPIGILLENCQYYRCENITTVGIPSPIVDIGGRFGIIRNIRAY</sequence>
<organism evidence="1 2">
    <name type="scientific">Archaeoglobus profundus (strain DSM 5631 / JCM 9629 / NBRC 100127 / Av18)</name>
    <dbReference type="NCBI Taxonomy" id="572546"/>
    <lineage>
        <taxon>Archaea</taxon>
        <taxon>Methanobacteriati</taxon>
        <taxon>Methanobacteriota</taxon>
        <taxon>Archaeoglobi</taxon>
        <taxon>Archaeoglobales</taxon>
        <taxon>Archaeoglobaceae</taxon>
        <taxon>Archaeoglobus</taxon>
    </lineage>
</organism>
<reference evidence="1 2" key="1">
    <citation type="journal article" date="2010" name="Stand. Genomic Sci.">
        <title>Complete genome sequence of Archaeoglobus profundus type strain (AV18).</title>
        <authorList>
            <person name="von Jan M."/>
            <person name="Lapidus A."/>
            <person name="Del Rio T.G."/>
            <person name="Copeland A."/>
            <person name="Tice H."/>
            <person name="Cheng J.F."/>
            <person name="Lucas S."/>
            <person name="Chen F."/>
            <person name="Nolan M."/>
            <person name="Goodwin L."/>
            <person name="Han C."/>
            <person name="Pitluck S."/>
            <person name="Liolios K."/>
            <person name="Ivanova N."/>
            <person name="Mavromatis K."/>
            <person name="Ovchinnikova G."/>
            <person name="Chertkov O."/>
            <person name="Pati A."/>
            <person name="Chen A."/>
            <person name="Palaniappan K."/>
            <person name="Land M."/>
            <person name="Hauser L."/>
            <person name="Chang Y.J."/>
            <person name="Jeffries C.D."/>
            <person name="Saunders E."/>
            <person name="Brettin T."/>
            <person name="Detter J.C."/>
            <person name="Chain P."/>
            <person name="Eichinger K."/>
            <person name="Huber H."/>
            <person name="Spring S."/>
            <person name="Rohde M."/>
            <person name="Goker M."/>
            <person name="Wirth R."/>
            <person name="Woyke T."/>
            <person name="Bristow J."/>
            <person name="Eisen J.A."/>
            <person name="Markowitz V."/>
            <person name="Hugenholtz P."/>
            <person name="Kyrpides N.C."/>
            <person name="Klenk H.P."/>
        </authorList>
    </citation>
    <scope>NUCLEOTIDE SEQUENCE [LARGE SCALE GENOMIC DNA]</scope>
    <source>
        <strain evidence="2">DSM 5631 / JCM 9629 / NBRC 100127 / Av18</strain>
    </source>
</reference>
<dbReference type="Proteomes" id="UP000001901">
    <property type="component" value="Chromosome"/>
</dbReference>
<dbReference type="KEGG" id="apo:Arcpr_1603"/>
<dbReference type="EMBL" id="CP001857">
    <property type="protein sequence ID" value="ADB58649.1"/>
    <property type="molecule type" value="Genomic_DNA"/>
</dbReference>
<evidence type="ECO:0000313" key="2">
    <source>
        <dbReference type="Proteomes" id="UP000001901"/>
    </source>
</evidence>
<protein>
    <submittedName>
        <fullName evidence="1">Uncharacterized protein</fullName>
    </submittedName>
</protein>
<dbReference type="PaxDb" id="572546-Arcpr_1603"/>
<dbReference type="RefSeq" id="WP_012940985.1">
    <property type="nucleotide sequence ID" value="NC_013741.1"/>
</dbReference>
<gene>
    <name evidence="1" type="ordered locus">Arcpr_1603</name>
</gene>
<accession>D2REV5</accession>
<dbReference type="GeneID" id="8740295"/>
<evidence type="ECO:0000313" key="1">
    <source>
        <dbReference type="EMBL" id="ADB58649.1"/>
    </source>
</evidence>
<keyword evidence="2" id="KW-1185">Reference proteome</keyword>